<dbReference type="Proteomes" id="UP000267027">
    <property type="component" value="Unassembled WGS sequence"/>
</dbReference>
<proteinExistence type="predicted"/>
<keyword evidence="2" id="KW-1185">Reference proteome</keyword>
<gene>
    <name evidence="1" type="ORF">ACOC_LOCUS9196</name>
</gene>
<evidence type="ECO:0000313" key="2">
    <source>
        <dbReference type="Proteomes" id="UP000267027"/>
    </source>
</evidence>
<sequence length="111" mass="12605">MFTSFEYKCVNQPDSHTFISLYFSSFNHHLLFLIGPDRGSEIGAKCSRRQTSNEGVAIEQALNVAFVDASELLLHLSHRPPPPPSPTMTTRLMCSPQFYVRTAVYPYISFF</sequence>
<evidence type="ECO:0000313" key="3">
    <source>
        <dbReference type="WBParaSite" id="ACOC_0000919501-mRNA-1"/>
    </source>
</evidence>
<accession>A0A0R3PTR1</accession>
<organism evidence="3">
    <name type="scientific">Angiostrongylus costaricensis</name>
    <name type="common">Nematode worm</name>
    <dbReference type="NCBI Taxonomy" id="334426"/>
    <lineage>
        <taxon>Eukaryota</taxon>
        <taxon>Metazoa</taxon>
        <taxon>Ecdysozoa</taxon>
        <taxon>Nematoda</taxon>
        <taxon>Chromadorea</taxon>
        <taxon>Rhabditida</taxon>
        <taxon>Rhabditina</taxon>
        <taxon>Rhabditomorpha</taxon>
        <taxon>Strongyloidea</taxon>
        <taxon>Metastrongylidae</taxon>
        <taxon>Angiostrongylus</taxon>
    </lineage>
</organism>
<protein>
    <submittedName>
        <fullName evidence="3">RNase H domain-containing protein</fullName>
    </submittedName>
</protein>
<reference evidence="1 2" key="2">
    <citation type="submission" date="2018-11" db="EMBL/GenBank/DDBJ databases">
        <authorList>
            <consortium name="Pathogen Informatics"/>
        </authorList>
    </citation>
    <scope>NUCLEOTIDE SEQUENCE [LARGE SCALE GENOMIC DNA]</scope>
    <source>
        <strain evidence="1 2">Costa Rica</strain>
    </source>
</reference>
<dbReference type="WBParaSite" id="ACOC_0000919501-mRNA-1">
    <property type="protein sequence ID" value="ACOC_0000919501-mRNA-1"/>
    <property type="gene ID" value="ACOC_0000919501"/>
</dbReference>
<dbReference type="AlphaFoldDB" id="A0A0R3PTR1"/>
<evidence type="ECO:0000313" key="1">
    <source>
        <dbReference type="EMBL" id="VDM60781.1"/>
    </source>
</evidence>
<name>A0A0R3PTR1_ANGCS</name>
<reference evidence="3" key="1">
    <citation type="submission" date="2017-02" db="UniProtKB">
        <authorList>
            <consortium name="WormBaseParasite"/>
        </authorList>
    </citation>
    <scope>IDENTIFICATION</scope>
</reference>
<dbReference type="EMBL" id="UYYA01004261">
    <property type="protein sequence ID" value="VDM60781.1"/>
    <property type="molecule type" value="Genomic_DNA"/>
</dbReference>